<comment type="caution">
    <text evidence="3">The sequence shown here is derived from an EMBL/GenBank/DDBJ whole genome shotgun (WGS) entry which is preliminary data.</text>
</comment>
<dbReference type="Gene3D" id="3.40.47.10">
    <property type="match status" value="2"/>
</dbReference>
<proteinExistence type="predicted"/>
<dbReference type="AlphaFoldDB" id="X8AMX4"/>
<dbReference type="GO" id="GO:0016746">
    <property type="term" value="F:acyltransferase activity"/>
    <property type="evidence" value="ECO:0007669"/>
    <property type="project" value="InterPro"/>
</dbReference>
<feature type="compositionally biased region" description="Basic residues" evidence="1">
    <location>
        <begin position="12"/>
        <end position="24"/>
    </location>
</feature>
<dbReference type="EMBL" id="JAOB01000055">
    <property type="protein sequence ID" value="EUA32491.1"/>
    <property type="molecule type" value="Genomic_DNA"/>
</dbReference>
<dbReference type="InterPro" id="IPR014030">
    <property type="entry name" value="Ketoacyl_synth_N"/>
</dbReference>
<reference evidence="3" key="1">
    <citation type="submission" date="2014-01" db="EMBL/GenBank/DDBJ databases">
        <authorList>
            <person name="Brown-Elliot B."/>
            <person name="Wallace R."/>
            <person name="Lenaerts A."/>
            <person name="Ordway D."/>
            <person name="DeGroote M.A."/>
            <person name="Parker T."/>
            <person name="Sizemore C."/>
            <person name="Tallon L.J."/>
            <person name="Sadzewicz L.K."/>
            <person name="Sengamalay N."/>
            <person name="Fraser C.M."/>
            <person name="Hine E."/>
            <person name="Shefchek K.A."/>
            <person name="Das S.P."/>
            <person name="Tettelin H."/>
        </authorList>
    </citation>
    <scope>NUCLEOTIDE SEQUENCE [LARGE SCALE GENOMIC DNA]</scope>
    <source>
        <strain evidence="3">4042</strain>
    </source>
</reference>
<sequence>MGTPGTAAAVGRPRHRPGRSGGHCRRCRARPYGSSRTRFEMEVDNELSAAGVLELAWTTGLIRWHDDPQPGWYDTESGELVDESELVERYHDTVVERIGIREWVDDGSIDPTTPRRFWSACFWTRTSRSWCPAKPRRGRSCSSTRPHADPAVPIPLIGRSPARPAPRSGPTQKQAVPNRRRPDPHRVRPTVWGFRGPGEFDRPAGGVEHRRDRRCVPVRGFSPAEVMRYVHPTLVATPRAPAWRRDVDADHVSRQPAGRNKPNDIFQEVLPNIIAAHVVQSYIGSYGAMIHPVGACATAAVSVEEGVDKIRLGKAELVVAGGWTT</sequence>
<feature type="compositionally biased region" description="Low complexity" evidence="1">
    <location>
        <begin position="158"/>
        <end position="170"/>
    </location>
</feature>
<evidence type="ECO:0000259" key="2">
    <source>
        <dbReference type="Pfam" id="PF00109"/>
    </source>
</evidence>
<organism evidence="3">
    <name type="scientific">Mycobacterium xenopi 4042</name>
    <dbReference type="NCBI Taxonomy" id="1299334"/>
    <lineage>
        <taxon>Bacteria</taxon>
        <taxon>Bacillati</taxon>
        <taxon>Actinomycetota</taxon>
        <taxon>Actinomycetes</taxon>
        <taxon>Mycobacteriales</taxon>
        <taxon>Mycobacteriaceae</taxon>
        <taxon>Mycobacterium</taxon>
    </lineage>
</organism>
<accession>X8AMX4</accession>
<dbReference type="InterPro" id="IPR016039">
    <property type="entry name" value="Thiolase-like"/>
</dbReference>
<feature type="region of interest" description="Disordered" evidence="1">
    <location>
        <begin position="1"/>
        <end position="24"/>
    </location>
</feature>
<feature type="region of interest" description="Disordered" evidence="1">
    <location>
        <begin position="134"/>
        <end position="206"/>
    </location>
</feature>
<dbReference type="Pfam" id="PF00109">
    <property type="entry name" value="ketoacyl-synt"/>
    <property type="match status" value="1"/>
</dbReference>
<dbReference type="PATRIC" id="fig|1299334.3.peg.5693"/>
<evidence type="ECO:0000313" key="3">
    <source>
        <dbReference type="EMBL" id="EUA32491.1"/>
    </source>
</evidence>
<name>X8AMX4_MYCXE</name>
<protein>
    <submittedName>
        <fullName evidence="3">Beta-ketoacyl synthase, N-terminal domain protein</fullName>
    </submittedName>
</protein>
<gene>
    <name evidence="3" type="ORF">I553_3954</name>
</gene>
<feature type="domain" description="Beta-ketoacyl synthase-like N-terminal" evidence="2">
    <location>
        <begin position="258"/>
        <end position="323"/>
    </location>
</feature>
<evidence type="ECO:0000256" key="1">
    <source>
        <dbReference type="SAM" id="MobiDB-lite"/>
    </source>
</evidence>
<dbReference type="SUPFAM" id="SSF53901">
    <property type="entry name" value="Thiolase-like"/>
    <property type="match status" value="1"/>
</dbReference>